<dbReference type="Gene3D" id="3.30.2310.20">
    <property type="entry name" value="RelE-like"/>
    <property type="match status" value="1"/>
</dbReference>
<dbReference type="RefSeq" id="WP_309877189.1">
    <property type="nucleotide sequence ID" value="NZ_CP133838.1"/>
</dbReference>
<name>A0ABY9SB67_9ENTR</name>
<sequence length="101" mass="11636">MACYKLTEDAREDLREIKGFSLKQFGGLVARDYLAGMRVTLQHLAEMPHMGTDEAEDLLPGVWSFPYMSHAIYYRVVTDGITVIGIIHQSRLPRRLLNRER</sequence>
<dbReference type="Proteomes" id="UP001246690">
    <property type="component" value="Chromosome"/>
</dbReference>
<evidence type="ECO:0000313" key="4">
    <source>
        <dbReference type="Proteomes" id="UP001246690"/>
    </source>
</evidence>
<accession>A0ABY9SB67</accession>
<dbReference type="Pfam" id="PF05016">
    <property type="entry name" value="ParE_toxin"/>
    <property type="match status" value="1"/>
</dbReference>
<dbReference type="InterPro" id="IPR051803">
    <property type="entry name" value="TA_system_RelE-like_toxin"/>
</dbReference>
<dbReference type="PANTHER" id="PTHR33755">
    <property type="entry name" value="TOXIN PARE1-RELATED"/>
    <property type="match status" value="1"/>
</dbReference>
<dbReference type="PANTHER" id="PTHR33755:SF9">
    <property type="entry name" value="TOXIN PARE1"/>
    <property type="match status" value="1"/>
</dbReference>
<evidence type="ECO:0000256" key="2">
    <source>
        <dbReference type="ARBA" id="ARBA00022649"/>
    </source>
</evidence>
<reference evidence="3 4" key="1">
    <citation type="submission" date="2023-09" db="EMBL/GenBank/DDBJ databases">
        <title>Buttiauxella selenatireducens sp. nov., isolated from the rhizosphere of Cardamine hupingshanesis.</title>
        <authorList>
            <person name="Zhang S."/>
            <person name="Xu Z."/>
            <person name="Wang H."/>
            <person name="Guo Y."/>
        </authorList>
    </citation>
    <scope>NUCLEOTIDE SEQUENCE [LARGE SCALE GENOMIC DNA]</scope>
    <source>
        <strain evidence="3 4">R73</strain>
    </source>
</reference>
<keyword evidence="4" id="KW-1185">Reference proteome</keyword>
<protein>
    <submittedName>
        <fullName evidence="3">Type II toxin-antitoxin system RelE/ParE family toxin</fullName>
    </submittedName>
</protein>
<dbReference type="EMBL" id="CP133838">
    <property type="protein sequence ID" value="WMY74608.1"/>
    <property type="molecule type" value="Genomic_DNA"/>
</dbReference>
<evidence type="ECO:0000256" key="1">
    <source>
        <dbReference type="ARBA" id="ARBA00006226"/>
    </source>
</evidence>
<evidence type="ECO:0000313" key="3">
    <source>
        <dbReference type="EMBL" id="WMY74608.1"/>
    </source>
</evidence>
<keyword evidence="2" id="KW-1277">Toxin-antitoxin system</keyword>
<dbReference type="InterPro" id="IPR035093">
    <property type="entry name" value="RelE/ParE_toxin_dom_sf"/>
</dbReference>
<organism evidence="3 4">
    <name type="scientific">Buttiauxella selenatireducens</name>
    <dbReference type="NCBI Taxonomy" id="3073902"/>
    <lineage>
        <taxon>Bacteria</taxon>
        <taxon>Pseudomonadati</taxon>
        <taxon>Pseudomonadota</taxon>
        <taxon>Gammaproteobacteria</taxon>
        <taxon>Enterobacterales</taxon>
        <taxon>Enterobacteriaceae</taxon>
        <taxon>Buttiauxella</taxon>
    </lineage>
</organism>
<proteinExistence type="inferred from homology"/>
<dbReference type="InterPro" id="IPR007712">
    <property type="entry name" value="RelE/ParE_toxin"/>
</dbReference>
<gene>
    <name evidence="3" type="ORF">RHD99_01075</name>
</gene>
<comment type="similarity">
    <text evidence="1">Belongs to the RelE toxin family.</text>
</comment>